<dbReference type="Proteomes" id="UP000298735">
    <property type="component" value="Chromosome Linear"/>
</dbReference>
<name>A0A9X9KCG6_9HYPH</name>
<dbReference type="KEGG" id="asal:CFBP5507_14830"/>
<proteinExistence type="predicted"/>
<protein>
    <submittedName>
        <fullName evidence="1">Uncharacterized protein</fullName>
    </submittedName>
</protein>
<sequence length="61" mass="6946">MLLKMLLGIWMRNQLQKPADGTGAQTLRDLLRRQLPQMAPRGADRQLLEDLLKGEIMDETG</sequence>
<dbReference type="AlphaFoldDB" id="A0A9X9KCG6"/>
<dbReference type="EMBL" id="CP109969">
    <property type="protein sequence ID" value="UYZ09001.1"/>
    <property type="molecule type" value="Genomic_DNA"/>
</dbReference>
<organism evidence="1 2">
    <name type="scientific">Agrobacterium salinitolerans</name>
    <dbReference type="NCBI Taxonomy" id="1183413"/>
    <lineage>
        <taxon>Bacteria</taxon>
        <taxon>Pseudomonadati</taxon>
        <taxon>Pseudomonadota</taxon>
        <taxon>Alphaproteobacteria</taxon>
        <taxon>Hyphomicrobiales</taxon>
        <taxon>Rhizobiaceae</taxon>
        <taxon>Rhizobium/Agrobacterium group</taxon>
        <taxon>Agrobacterium</taxon>
    </lineage>
</organism>
<reference evidence="1" key="1">
    <citation type="submission" date="2022-10" db="EMBL/GenBank/DDBJ databases">
        <title>Complete genome sequence of Agrobacterium salinitolerans CFBP5507.</title>
        <authorList>
            <person name="Tchabashvili S."/>
            <person name="Yen H.-C."/>
            <person name="Haryono M."/>
            <person name="Lin Y.-C."/>
            <person name="Lai E.-M."/>
            <person name="Kuo C.-H."/>
        </authorList>
    </citation>
    <scope>NUCLEOTIDE SEQUENCE</scope>
    <source>
        <strain evidence="1">CFBP5507</strain>
    </source>
</reference>
<evidence type="ECO:0000313" key="2">
    <source>
        <dbReference type="Proteomes" id="UP000298735"/>
    </source>
</evidence>
<dbReference type="RefSeq" id="WP_264673027.1">
    <property type="nucleotide sequence ID" value="NZ_CP109969.1"/>
</dbReference>
<gene>
    <name evidence="1" type="ORF">CFBP5507_14830</name>
</gene>
<evidence type="ECO:0000313" key="1">
    <source>
        <dbReference type="EMBL" id="UYZ09001.1"/>
    </source>
</evidence>
<accession>A0A9X9KCG6</accession>